<protein>
    <submittedName>
        <fullName evidence="2">Uncharacterized protein</fullName>
    </submittedName>
</protein>
<evidence type="ECO:0000313" key="3">
    <source>
        <dbReference type="Proteomes" id="UP000237056"/>
    </source>
</evidence>
<keyword evidence="1" id="KW-0812">Transmembrane</keyword>
<organism evidence="2 3">
    <name type="scientific">Flavobacterium croceum DSM 17960</name>
    <dbReference type="NCBI Taxonomy" id="1121886"/>
    <lineage>
        <taxon>Bacteria</taxon>
        <taxon>Pseudomonadati</taxon>
        <taxon>Bacteroidota</taxon>
        <taxon>Flavobacteriia</taxon>
        <taxon>Flavobacteriales</taxon>
        <taxon>Flavobacteriaceae</taxon>
        <taxon>Flavobacterium</taxon>
    </lineage>
</organism>
<dbReference type="Proteomes" id="UP000237056">
    <property type="component" value="Unassembled WGS sequence"/>
</dbReference>
<feature type="transmembrane region" description="Helical" evidence="1">
    <location>
        <begin position="6"/>
        <end position="24"/>
    </location>
</feature>
<evidence type="ECO:0000256" key="1">
    <source>
        <dbReference type="SAM" id="Phobius"/>
    </source>
</evidence>
<gene>
    <name evidence="2" type="ORF">Q361_1691</name>
</gene>
<proteinExistence type="predicted"/>
<keyword evidence="3" id="KW-1185">Reference proteome</keyword>
<name>A0A2S4N4G1_9FLAO</name>
<dbReference type="EMBL" id="PQNY01000069">
    <property type="protein sequence ID" value="POS00540.1"/>
    <property type="molecule type" value="Genomic_DNA"/>
</dbReference>
<keyword evidence="1" id="KW-1133">Transmembrane helix</keyword>
<reference evidence="2 3" key="1">
    <citation type="submission" date="2018-01" db="EMBL/GenBank/DDBJ databases">
        <title>Genomic Encyclopedia of Type Strains, Phase I: the one thousand microbial genomes (KMG-I) project.</title>
        <authorList>
            <person name="Goeker M."/>
        </authorList>
    </citation>
    <scope>NUCLEOTIDE SEQUENCE [LARGE SCALE GENOMIC DNA]</scope>
    <source>
        <strain evidence="2 3">DSM 17960</strain>
    </source>
</reference>
<dbReference type="AlphaFoldDB" id="A0A2S4N4G1"/>
<accession>A0A2S4N4G1</accession>
<keyword evidence="1" id="KW-0472">Membrane</keyword>
<comment type="caution">
    <text evidence="2">The sequence shown here is derived from an EMBL/GenBank/DDBJ whole genome shotgun (WGS) entry which is preliminary data.</text>
</comment>
<sequence>MKKHKGFILLAIVVIAMMVVGFLMKKDRVVYNYGDPPASASILLVPTKKITPKTTS</sequence>
<evidence type="ECO:0000313" key="2">
    <source>
        <dbReference type="EMBL" id="POS00540.1"/>
    </source>
</evidence>